<evidence type="ECO:0000313" key="1">
    <source>
        <dbReference type="EMBL" id="QDU66748.1"/>
    </source>
</evidence>
<dbReference type="Proteomes" id="UP000316921">
    <property type="component" value="Chromosome"/>
</dbReference>
<dbReference type="SUPFAM" id="SSF82771">
    <property type="entry name" value="GIY-YIG endonuclease"/>
    <property type="match status" value="1"/>
</dbReference>
<name>A0A518BIE6_9BACT</name>
<proteinExistence type="predicted"/>
<gene>
    <name evidence="1" type="ORF">Pla133_18240</name>
</gene>
<evidence type="ECO:0000313" key="2">
    <source>
        <dbReference type="Proteomes" id="UP000316921"/>
    </source>
</evidence>
<dbReference type="KEGG" id="pbap:Pla133_18240"/>
<protein>
    <recommendedName>
        <fullName evidence="3">GIY-YIG domain-containing protein</fullName>
    </recommendedName>
</protein>
<reference evidence="1 2" key="1">
    <citation type="submission" date="2019-02" db="EMBL/GenBank/DDBJ databases">
        <title>Deep-cultivation of Planctomycetes and their phenomic and genomic characterization uncovers novel biology.</title>
        <authorList>
            <person name="Wiegand S."/>
            <person name="Jogler M."/>
            <person name="Boedeker C."/>
            <person name="Pinto D."/>
            <person name="Vollmers J."/>
            <person name="Rivas-Marin E."/>
            <person name="Kohn T."/>
            <person name="Peeters S.H."/>
            <person name="Heuer A."/>
            <person name="Rast P."/>
            <person name="Oberbeckmann S."/>
            <person name="Bunk B."/>
            <person name="Jeske O."/>
            <person name="Meyerdierks A."/>
            <person name="Storesund J.E."/>
            <person name="Kallscheuer N."/>
            <person name="Luecker S."/>
            <person name="Lage O.M."/>
            <person name="Pohl T."/>
            <person name="Merkel B.J."/>
            <person name="Hornburger P."/>
            <person name="Mueller R.-W."/>
            <person name="Bruemmer F."/>
            <person name="Labrenz M."/>
            <person name="Spormann A.M."/>
            <person name="Op den Camp H."/>
            <person name="Overmann J."/>
            <person name="Amann R."/>
            <person name="Jetten M.S.M."/>
            <person name="Mascher T."/>
            <person name="Medema M.H."/>
            <person name="Devos D.P."/>
            <person name="Kaster A.-K."/>
            <person name="Ovreas L."/>
            <person name="Rohde M."/>
            <person name="Galperin M.Y."/>
            <person name="Jogler C."/>
        </authorList>
    </citation>
    <scope>NUCLEOTIDE SEQUENCE [LARGE SCALE GENOMIC DNA]</scope>
    <source>
        <strain evidence="1 2">Pla133</strain>
    </source>
</reference>
<dbReference type="Gene3D" id="3.40.1440.10">
    <property type="entry name" value="GIY-YIG endonuclease"/>
    <property type="match status" value="1"/>
</dbReference>
<dbReference type="AlphaFoldDB" id="A0A518BIE6"/>
<organism evidence="1 2">
    <name type="scientific">Engelhardtia mirabilis</name>
    <dbReference type="NCBI Taxonomy" id="2528011"/>
    <lineage>
        <taxon>Bacteria</taxon>
        <taxon>Pseudomonadati</taxon>
        <taxon>Planctomycetota</taxon>
        <taxon>Planctomycetia</taxon>
        <taxon>Planctomycetia incertae sedis</taxon>
        <taxon>Engelhardtia</taxon>
    </lineage>
</organism>
<sequence>MNLSLDWHKPIAVKRVTARTLEYAIDIDLVPREPGVYIFARRWGARYEALYVGKARRLRGRIQSHLNNRSLLNHLADARTGKRVLLLGLLQSRPGQQLDRCLTVAERALMRHFLSEGHDLVNIQGTKIRRHVVESTGHAPKRFLPQEVQLEVGRGE</sequence>
<dbReference type="RefSeq" id="WP_145064557.1">
    <property type="nucleotide sequence ID" value="NZ_CP036287.1"/>
</dbReference>
<dbReference type="InterPro" id="IPR035901">
    <property type="entry name" value="GIY-YIG_endonuc_sf"/>
</dbReference>
<dbReference type="EMBL" id="CP036287">
    <property type="protein sequence ID" value="QDU66748.1"/>
    <property type="molecule type" value="Genomic_DNA"/>
</dbReference>
<accession>A0A518BIE6</accession>
<keyword evidence="2" id="KW-1185">Reference proteome</keyword>
<evidence type="ECO:0008006" key="3">
    <source>
        <dbReference type="Google" id="ProtNLM"/>
    </source>
</evidence>